<accession>A0A150NIS7</accession>
<name>A0A150NIS7_STRMT</name>
<dbReference type="AlphaFoldDB" id="A0A150NIS7"/>
<evidence type="ECO:0000313" key="1">
    <source>
        <dbReference type="EMBL" id="KYF33324.1"/>
    </source>
</evidence>
<evidence type="ECO:0000313" key="2">
    <source>
        <dbReference type="Proteomes" id="UP000075618"/>
    </source>
</evidence>
<comment type="caution">
    <text evidence="1">The sequence shown here is derived from an EMBL/GenBank/DDBJ whole genome shotgun (WGS) entry which is preliminary data.</text>
</comment>
<gene>
    <name evidence="1" type="ORF">SMI10712_01953</name>
</gene>
<sequence length="77" mass="8945">MTTNLNGRPIIEEMKRDKRLNLVITEKLKNELQTGARLKQTSVNSLIIEICQQWILDNFEALSQFNELSEKLSNKRG</sequence>
<dbReference type="Proteomes" id="UP000075618">
    <property type="component" value="Unassembled WGS sequence"/>
</dbReference>
<dbReference type="PATRIC" id="fig|28037.237.peg.1153"/>
<reference evidence="1 2" key="1">
    <citation type="submission" date="2016-01" db="EMBL/GenBank/DDBJ databases">
        <title>Highly variable Streptococcus oralis are common among viridans streptococci isolated from primates.</title>
        <authorList>
            <person name="Denapaite D."/>
            <person name="Rieger M."/>
            <person name="Koendgen S."/>
            <person name="Brueckner R."/>
            <person name="Ochigava I."/>
            <person name="Kappeler P."/>
            <person name="Maetz-Rensing K."/>
            <person name="Leendertz F."/>
            <person name="Hakenbeck R."/>
        </authorList>
    </citation>
    <scope>NUCLEOTIDE SEQUENCE [LARGE SCALE GENOMIC DNA]</scope>
    <source>
        <strain evidence="1 2">10712</strain>
    </source>
</reference>
<protein>
    <submittedName>
        <fullName evidence="1">Uncharacterized protein</fullName>
    </submittedName>
</protein>
<proteinExistence type="predicted"/>
<organism evidence="1 2">
    <name type="scientific">Streptococcus mitis</name>
    <dbReference type="NCBI Taxonomy" id="28037"/>
    <lineage>
        <taxon>Bacteria</taxon>
        <taxon>Bacillati</taxon>
        <taxon>Bacillota</taxon>
        <taxon>Bacilli</taxon>
        <taxon>Lactobacillales</taxon>
        <taxon>Streptococcaceae</taxon>
        <taxon>Streptococcus</taxon>
        <taxon>Streptococcus mitis group</taxon>
    </lineage>
</organism>
<dbReference type="EMBL" id="LROT01000024">
    <property type="protein sequence ID" value="KYF33324.1"/>
    <property type="molecule type" value="Genomic_DNA"/>
</dbReference>
<dbReference type="RefSeq" id="WP_141230664.1">
    <property type="nucleotide sequence ID" value="NZ_JASHBC010000017.1"/>
</dbReference>